<proteinExistence type="predicted"/>
<dbReference type="Proteomes" id="UP000784294">
    <property type="component" value="Unassembled WGS sequence"/>
</dbReference>
<keyword evidence="2" id="KW-1185">Reference proteome</keyword>
<organism evidence="1 2">
    <name type="scientific">Protopolystoma xenopodis</name>
    <dbReference type="NCBI Taxonomy" id="117903"/>
    <lineage>
        <taxon>Eukaryota</taxon>
        <taxon>Metazoa</taxon>
        <taxon>Spiralia</taxon>
        <taxon>Lophotrochozoa</taxon>
        <taxon>Platyhelminthes</taxon>
        <taxon>Monogenea</taxon>
        <taxon>Polyopisthocotylea</taxon>
        <taxon>Polystomatidea</taxon>
        <taxon>Polystomatidae</taxon>
        <taxon>Protopolystoma</taxon>
    </lineage>
</organism>
<evidence type="ECO:0000313" key="1">
    <source>
        <dbReference type="EMBL" id="VEL32053.1"/>
    </source>
</evidence>
<sequence length="34" mass="3858">MSVTGRIKGQYGAIGVVRQRAEIFFAQFNKQCPR</sequence>
<gene>
    <name evidence="1" type="ORF">PXEA_LOCUS25493</name>
</gene>
<evidence type="ECO:0000313" key="2">
    <source>
        <dbReference type="Proteomes" id="UP000784294"/>
    </source>
</evidence>
<protein>
    <submittedName>
        <fullName evidence="1">Uncharacterized protein</fullName>
    </submittedName>
</protein>
<name>A0A448XA70_9PLAT</name>
<accession>A0A448XA70</accession>
<dbReference type="EMBL" id="CAAALY010129648">
    <property type="protein sequence ID" value="VEL32053.1"/>
    <property type="molecule type" value="Genomic_DNA"/>
</dbReference>
<reference evidence="1" key="1">
    <citation type="submission" date="2018-11" db="EMBL/GenBank/DDBJ databases">
        <authorList>
            <consortium name="Pathogen Informatics"/>
        </authorList>
    </citation>
    <scope>NUCLEOTIDE SEQUENCE</scope>
</reference>
<dbReference type="AlphaFoldDB" id="A0A448XA70"/>
<comment type="caution">
    <text evidence="1">The sequence shown here is derived from an EMBL/GenBank/DDBJ whole genome shotgun (WGS) entry which is preliminary data.</text>
</comment>